<dbReference type="AlphaFoldDB" id="A0A811YW85"/>
<organism evidence="1 2">
    <name type="scientific">Nyctereutes procyonoides</name>
    <name type="common">Raccoon dog</name>
    <name type="synonym">Canis procyonoides</name>
    <dbReference type="NCBI Taxonomy" id="34880"/>
    <lineage>
        <taxon>Eukaryota</taxon>
        <taxon>Metazoa</taxon>
        <taxon>Chordata</taxon>
        <taxon>Craniata</taxon>
        <taxon>Vertebrata</taxon>
        <taxon>Euteleostomi</taxon>
        <taxon>Mammalia</taxon>
        <taxon>Eutheria</taxon>
        <taxon>Laurasiatheria</taxon>
        <taxon>Carnivora</taxon>
        <taxon>Caniformia</taxon>
        <taxon>Canidae</taxon>
        <taxon>Nyctereutes</taxon>
    </lineage>
</organism>
<keyword evidence="2" id="KW-1185">Reference proteome</keyword>
<name>A0A811YW85_NYCPR</name>
<dbReference type="InterPro" id="IPR031510">
    <property type="entry name" value="DLEU7"/>
</dbReference>
<dbReference type="Proteomes" id="UP000645828">
    <property type="component" value="Unassembled WGS sequence"/>
</dbReference>
<comment type="caution">
    <text evidence="1">The sequence shown here is derived from an EMBL/GenBank/DDBJ whole genome shotgun (WGS) entry which is preliminary data.</text>
</comment>
<dbReference type="EMBL" id="CAJHUB010000750">
    <property type="protein sequence ID" value="CAD7680756.1"/>
    <property type="molecule type" value="Genomic_DNA"/>
</dbReference>
<protein>
    <submittedName>
        <fullName evidence="1">(raccoon dog) hypothetical protein</fullName>
    </submittedName>
</protein>
<sequence>MASPAPLVASAAPSWWPCRRCSCCGQSGAGGGDPVTAAAPRDPLDPGLPFNPDLVSVALACRAGPRQAGPGGSVKRGWRGDSVEFRNICSRLALQIQGQYQVIQSLANLPSDAHVVACASLRQSL</sequence>
<evidence type="ECO:0000313" key="1">
    <source>
        <dbReference type="EMBL" id="CAD7680756.1"/>
    </source>
</evidence>
<proteinExistence type="predicted"/>
<gene>
    <name evidence="1" type="ORF">NYPRO_LOCUS13548</name>
</gene>
<dbReference type="Pfam" id="PF15760">
    <property type="entry name" value="DLEU7"/>
    <property type="match status" value="1"/>
</dbReference>
<accession>A0A811YW85</accession>
<reference evidence="1" key="1">
    <citation type="submission" date="2020-12" db="EMBL/GenBank/DDBJ databases">
        <authorList>
            <consortium name="Molecular Ecology Group"/>
        </authorList>
    </citation>
    <scope>NUCLEOTIDE SEQUENCE</scope>
    <source>
        <strain evidence="1">TBG_1078</strain>
    </source>
</reference>
<evidence type="ECO:0000313" key="2">
    <source>
        <dbReference type="Proteomes" id="UP000645828"/>
    </source>
</evidence>